<proteinExistence type="predicted"/>
<accession>A0A1R3L0X0</accession>
<reference evidence="4" key="1">
    <citation type="submission" date="2013-09" db="EMBL/GenBank/DDBJ databases">
        <title>Corchorus olitorius genome sequencing.</title>
        <authorList>
            <person name="Alam M."/>
            <person name="Haque M.S."/>
            <person name="Islam M.S."/>
            <person name="Emdad E.M."/>
            <person name="Islam M.M."/>
            <person name="Ahmed B."/>
            <person name="Halim A."/>
            <person name="Hossen Q.M.M."/>
            <person name="Hossain M.Z."/>
            <person name="Ahmed R."/>
            <person name="Khan M.M."/>
            <person name="Islam R."/>
            <person name="Rashid M.M."/>
            <person name="Khan S.A."/>
            <person name="Rahman M.S."/>
            <person name="Alam M."/>
            <person name="Yahiya A.S."/>
            <person name="Khan M.S."/>
            <person name="Azam M.S."/>
            <person name="Haque T."/>
            <person name="Lashkar M.Z.H."/>
            <person name="Akhand A.I."/>
            <person name="Morshed G."/>
            <person name="Roy S."/>
            <person name="Uddin K.S."/>
            <person name="Rabeya T."/>
            <person name="Hossain A.S."/>
            <person name="Chowdhury A."/>
            <person name="Snigdha A.R."/>
            <person name="Mortoza M.S."/>
            <person name="Matin S.A."/>
            <person name="Hoque S.M.E."/>
            <person name="Islam M.K."/>
            <person name="Roy D.K."/>
            <person name="Haider R."/>
            <person name="Moosa M.M."/>
            <person name="Elias S.M."/>
            <person name="Hasan A.M."/>
            <person name="Jahan S."/>
            <person name="Shafiuddin M."/>
            <person name="Mahmood N."/>
            <person name="Shommy N.S."/>
        </authorList>
    </citation>
    <scope>NUCLEOTIDE SEQUENCE [LARGE SCALE GENOMIC DNA]</scope>
    <source>
        <strain evidence="4">cv. O-4</strain>
    </source>
</reference>
<keyword evidence="1" id="KW-0378">Hydrolase</keyword>
<organism evidence="3 4">
    <name type="scientific">Corchorus olitorius</name>
    <dbReference type="NCBI Taxonomy" id="93759"/>
    <lineage>
        <taxon>Eukaryota</taxon>
        <taxon>Viridiplantae</taxon>
        <taxon>Streptophyta</taxon>
        <taxon>Embryophyta</taxon>
        <taxon>Tracheophyta</taxon>
        <taxon>Spermatophyta</taxon>
        <taxon>Magnoliopsida</taxon>
        <taxon>eudicotyledons</taxon>
        <taxon>Gunneridae</taxon>
        <taxon>Pentapetalae</taxon>
        <taxon>rosids</taxon>
        <taxon>malvids</taxon>
        <taxon>Malvales</taxon>
        <taxon>Malvaceae</taxon>
        <taxon>Grewioideae</taxon>
        <taxon>Apeibeae</taxon>
        <taxon>Corchorus</taxon>
    </lineage>
</organism>
<evidence type="ECO:0000259" key="2">
    <source>
        <dbReference type="Pfam" id="PF00326"/>
    </source>
</evidence>
<dbReference type="AlphaFoldDB" id="A0A1R3L0X0"/>
<dbReference type="Pfam" id="PF00326">
    <property type="entry name" value="Peptidase_S9"/>
    <property type="match status" value="1"/>
</dbReference>
<dbReference type="InterPro" id="IPR029058">
    <property type="entry name" value="AB_hydrolase_fold"/>
</dbReference>
<evidence type="ECO:0000256" key="1">
    <source>
        <dbReference type="ARBA" id="ARBA00022801"/>
    </source>
</evidence>
<gene>
    <name evidence="3" type="ORF">COLO4_02463</name>
</gene>
<dbReference type="EMBL" id="AWUE01005438">
    <property type="protein sequence ID" value="OMP12995.1"/>
    <property type="molecule type" value="Genomic_DNA"/>
</dbReference>
<sequence>MSISKCFLHKARWVQGIYQADIDWMMGIYQHVGHAPYACSVHLETNRYISWNNNDQGEQNAAYAYRKPIEYCSFVFSQQTLHYTDIVPVSPQPKHAVIYLHGGPHNCFMDSYSPVIEKLRDAGLRIIGFNYPGSSGFDYDYRQLIEQDWGGMDLESLIHLRKTVLGDYTDVYLYGVSYGGYLALLAAGKASSLWTKVSACAPFTDLEHLHDT</sequence>
<protein>
    <submittedName>
        <fullName evidence="3">Dipeptidyl aminopeptidase/acylaminoacyl-peptidase</fullName>
    </submittedName>
</protein>
<dbReference type="InterPro" id="IPR001375">
    <property type="entry name" value="Peptidase_S9_cat"/>
</dbReference>
<dbReference type="SUPFAM" id="SSF53474">
    <property type="entry name" value="alpha/beta-Hydrolases"/>
    <property type="match status" value="1"/>
</dbReference>
<dbReference type="GO" id="GO:0004252">
    <property type="term" value="F:serine-type endopeptidase activity"/>
    <property type="evidence" value="ECO:0007669"/>
    <property type="project" value="TreeGrafter"/>
</dbReference>
<dbReference type="PANTHER" id="PTHR42776:SF27">
    <property type="entry name" value="DIPEPTIDYL PEPTIDASE FAMILY MEMBER 6"/>
    <property type="match status" value="1"/>
</dbReference>
<evidence type="ECO:0000313" key="3">
    <source>
        <dbReference type="EMBL" id="OMP12995.1"/>
    </source>
</evidence>
<dbReference type="STRING" id="93759.A0A1R3L0X0"/>
<keyword evidence="3" id="KW-0031">Aminopeptidase</keyword>
<dbReference type="Proteomes" id="UP000187203">
    <property type="component" value="Unassembled WGS sequence"/>
</dbReference>
<dbReference type="GO" id="GO:0006508">
    <property type="term" value="P:proteolysis"/>
    <property type="evidence" value="ECO:0007669"/>
    <property type="project" value="InterPro"/>
</dbReference>
<dbReference type="GO" id="GO:0004177">
    <property type="term" value="F:aminopeptidase activity"/>
    <property type="evidence" value="ECO:0007669"/>
    <property type="project" value="UniProtKB-KW"/>
</dbReference>
<dbReference type="Gene3D" id="3.40.50.1820">
    <property type="entry name" value="alpha/beta hydrolase"/>
    <property type="match status" value="1"/>
</dbReference>
<keyword evidence="4" id="KW-1185">Reference proteome</keyword>
<dbReference type="OrthoDB" id="416344at2759"/>
<comment type="caution">
    <text evidence="3">The sequence shown here is derived from an EMBL/GenBank/DDBJ whole genome shotgun (WGS) entry which is preliminary data.</text>
</comment>
<keyword evidence="3" id="KW-0645">Protease</keyword>
<feature type="non-terminal residue" evidence="3">
    <location>
        <position position="212"/>
    </location>
</feature>
<name>A0A1R3L0X0_9ROSI</name>
<dbReference type="PANTHER" id="PTHR42776">
    <property type="entry name" value="SERINE PEPTIDASE S9 FAMILY MEMBER"/>
    <property type="match status" value="1"/>
</dbReference>
<feature type="domain" description="Peptidase S9 prolyl oligopeptidase catalytic" evidence="2">
    <location>
        <begin position="115"/>
        <end position="210"/>
    </location>
</feature>
<evidence type="ECO:0000313" key="4">
    <source>
        <dbReference type="Proteomes" id="UP000187203"/>
    </source>
</evidence>